<dbReference type="SUPFAM" id="SSF56645">
    <property type="entry name" value="Acyl-CoA dehydrogenase NM domain-like"/>
    <property type="match status" value="1"/>
</dbReference>
<dbReference type="Gene3D" id="1.10.540.10">
    <property type="entry name" value="Acyl-CoA dehydrogenase/oxidase, N-terminal domain"/>
    <property type="match status" value="1"/>
</dbReference>
<comment type="cofactor">
    <cofactor evidence="1 7">
        <name>FAD</name>
        <dbReference type="ChEBI" id="CHEBI:57692"/>
    </cofactor>
</comment>
<dbReference type="InterPro" id="IPR050741">
    <property type="entry name" value="Acyl-CoA_dehydrogenase"/>
</dbReference>
<evidence type="ECO:0000256" key="4">
    <source>
        <dbReference type="ARBA" id="ARBA00022630"/>
    </source>
</evidence>
<organism evidence="11 12">
    <name type="scientific">Acinetobacter suaedae</name>
    <dbReference type="NCBI Taxonomy" id="2609668"/>
    <lineage>
        <taxon>Bacteria</taxon>
        <taxon>Pseudomonadati</taxon>
        <taxon>Pseudomonadota</taxon>
        <taxon>Gammaproteobacteria</taxon>
        <taxon>Moraxellales</taxon>
        <taxon>Moraxellaceae</taxon>
        <taxon>Acinetobacter</taxon>
    </lineage>
</organism>
<evidence type="ECO:0000259" key="10">
    <source>
        <dbReference type="Pfam" id="PF02771"/>
    </source>
</evidence>
<dbReference type="InterPro" id="IPR046373">
    <property type="entry name" value="Acyl-CoA_Oxase/DH_mid-dom_sf"/>
</dbReference>
<dbReference type="Pfam" id="PF02770">
    <property type="entry name" value="Acyl-CoA_dh_M"/>
    <property type="match status" value="1"/>
</dbReference>
<evidence type="ECO:0000256" key="1">
    <source>
        <dbReference type="ARBA" id="ARBA00001974"/>
    </source>
</evidence>
<comment type="similarity">
    <text evidence="2 7">Belongs to the acyl-CoA dehydrogenase family.</text>
</comment>
<evidence type="ECO:0000256" key="7">
    <source>
        <dbReference type="RuleBase" id="RU362125"/>
    </source>
</evidence>
<evidence type="ECO:0000256" key="3">
    <source>
        <dbReference type="ARBA" id="ARBA00011738"/>
    </source>
</evidence>
<dbReference type="InterPro" id="IPR013786">
    <property type="entry name" value="AcylCoA_DH/ox_N"/>
</dbReference>
<feature type="domain" description="Acyl-CoA dehydrogenase/oxidase N-terminal" evidence="10">
    <location>
        <begin position="10"/>
        <end position="134"/>
    </location>
</feature>
<evidence type="ECO:0000313" key="11">
    <source>
        <dbReference type="EMBL" id="QER40237.1"/>
    </source>
</evidence>
<evidence type="ECO:0000313" key="12">
    <source>
        <dbReference type="Proteomes" id="UP000325177"/>
    </source>
</evidence>
<dbReference type="InterPro" id="IPR036250">
    <property type="entry name" value="AcylCo_DH-like_C"/>
</dbReference>
<accession>A0A5P1UX93</accession>
<proteinExistence type="inferred from homology"/>
<dbReference type="InterPro" id="IPR009075">
    <property type="entry name" value="AcylCo_DH/oxidase_C"/>
</dbReference>
<evidence type="ECO:0000256" key="2">
    <source>
        <dbReference type="ARBA" id="ARBA00009347"/>
    </source>
</evidence>
<reference evidence="11 12" key="1">
    <citation type="submission" date="2019-09" db="EMBL/GenBank/DDBJ databases">
        <title>Acinetobacter sp. C16S1 isolated from saline soil.</title>
        <authorList>
            <person name="Xu L."/>
            <person name="Sun J.-Q."/>
        </authorList>
    </citation>
    <scope>NUCLEOTIDE SEQUENCE [LARGE SCALE GENOMIC DNA]</scope>
    <source>
        <strain evidence="11 12">C16S1</strain>
    </source>
</reference>
<dbReference type="InterPro" id="IPR037069">
    <property type="entry name" value="AcylCoA_DH/ox_N_sf"/>
</dbReference>
<gene>
    <name evidence="11" type="ORF">F2A31_11175</name>
</gene>
<dbReference type="KEGG" id="asue:F2A31_11175"/>
<dbReference type="Proteomes" id="UP000325177">
    <property type="component" value="Chromosome"/>
</dbReference>
<evidence type="ECO:0000256" key="6">
    <source>
        <dbReference type="ARBA" id="ARBA00023002"/>
    </source>
</evidence>
<dbReference type="FunFam" id="2.40.110.10:FF:000002">
    <property type="entry name" value="Acyl-CoA dehydrogenase fadE12"/>
    <property type="match status" value="1"/>
</dbReference>
<keyword evidence="4 7" id="KW-0285">Flavoprotein</keyword>
<dbReference type="AlphaFoldDB" id="A0A5P1UX93"/>
<dbReference type="InterPro" id="IPR009100">
    <property type="entry name" value="AcylCoA_DH/oxidase_NM_dom_sf"/>
</dbReference>
<dbReference type="InterPro" id="IPR006091">
    <property type="entry name" value="Acyl-CoA_Oxase/DH_mid-dom"/>
</dbReference>
<feature type="domain" description="Acyl-CoA dehydrogenase/oxidase C-terminal" evidence="8">
    <location>
        <begin position="252"/>
        <end position="400"/>
    </location>
</feature>
<keyword evidence="6 7" id="KW-0560">Oxidoreductase</keyword>
<evidence type="ECO:0000256" key="5">
    <source>
        <dbReference type="ARBA" id="ARBA00022827"/>
    </source>
</evidence>
<dbReference type="SUPFAM" id="SSF47203">
    <property type="entry name" value="Acyl-CoA dehydrogenase C-terminal domain-like"/>
    <property type="match status" value="1"/>
</dbReference>
<dbReference type="PANTHER" id="PTHR48083:SF13">
    <property type="entry name" value="ACYL-COA DEHYDROGENASE FAMILY MEMBER 11"/>
    <property type="match status" value="1"/>
</dbReference>
<protein>
    <submittedName>
        <fullName evidence="11">Acyl-CoA dehydrogenase</fullName>
    </submittedName>
</protein>
<dbReference type="GO" id="GO:0033539">
    <property type="term" value="P:fatty acid beta-oxidation using acyl-CoA dehydrogenase"/>
    <property type="evidence" value="ECO:0007669"/>
    <property type="project" value="TreeGrafter"/>
</dbReference>
<dbReference type="EMBL" id="CP043909">
    <property type="protein sequence ID" value="QER40237.1"/>
    <property type="molecule type" value="Genomic_DNA"/>
</dbReference>
<dbReference type="GO" id="GO:0005737">
    <property type="term" value="C:cytoplasm"/>
    <property type="evidence" value="ECO:0007669"/>
    <property type="project" value="TreeGrafter"/>
</dbReference>
<dbReference type="PANTHER" id="PTHR48083">
    <property type="entry name" value="MEDIUM-CHAIN SPECIFIC ACYL-COA DEHYDROGENASE, MITOCHONDRIAL-RELATED"/>
    <property type="match status" value="1"/>
</dbReference>
<sequence>MNFELSRKGQEYLEKTKKFMETEIAPIEDEFWKEVHNTCDPKDWTTWKWPVTLEVLKAKAKKAGLWNMFLPDEKLGVGLCIQEYAHIAEQTGRSFLAPMVFNCSAPDTGNMEVLWRYGSEAQKKEWLEPLLKGEIRSVFCMTEPEVASSDATNMQATAIVEGNEIVLNGRKWWSSGLGDPNAKILIFMAHTPDPSKGHHQQHSMVLVPINVPGVKIERMLPIFGDIDAPHGHGEVSFTNVRVPIENFIGGPGQGFAIAQGRLGPGRIHHCMRCVGAAERALELMIDRGMSRVAFGKPILELGGNKEKVADARIAIAQARLMTLYAAWKMDTVGNTEAMTEISAIKVIAPNVMQQVMDMAIQIHGGMGVSDDTPLARFFGAARTLRLADGPDEVHKRVITRIELKKRGYGQKNIPGKVA</sequence>
<dbReference type="Gene3D" id="1.20.140.10">
    <property type="entry name" value="Butyryl-CoA Dehydrogenase, subunit A, domain 3"/>
    <property type="match status" value="1"/>
</dbReference>
<dbReference type="Gene3D" id="2.40.110.10">
    <property type="entry name" value="Butyryl-CoA Dehydrogenase, subunit A, domain 2"/>
    <property type="match status" value="1"/>
</dbReference>
<dbReference type="Pfam" id="PF00441">
    <property type="entry name" value="Acyl-CoA_dh_1"/>
    <property type="match status" value="1"/>
</dbReference>
<dbReference type="Pfam" id="PF02771">
    <property type="entry name" value="Acyl-CoA_dh_N"/>
    <property type="match status" value="1"/>
</dbReference>
<dbReference type="RefSeq" id="WP_150026441.1">
    <property type="nucleotide sequence ID" value="NZ_CP043909.1"/>
</dbReference>
<feature type="domain" description="Acyl-CoA oxidase/dehydrogenase middle" evidence="9">
    <location>
        <begin position="139"/>
        <end position="240"/>
    </location>
</feature>
<dbReference type="GO" id="GO:0050660">
    <property type="term" value="F:flavin adenine dinucleotide binding"/>
    <property type="evidence" value="ECO:0007669"/>
    <property type="project" value="InterPro"/>
</dbReference>
<evidence type="ECO:0000259" key="8">
    <source>
        <dbReference type="Pfam" id="PF00441"/>
    </source>
</evidence>
<keyword evidence="12" id="KW-1185">Reference proteome</keyword>
<name>A0A5P1UX93_9GAMM</name>
<comment type="subunit">
    <text evidence="3">Homodimer.</text>
</comment>
<evidence type="ECO:0000259" key="9">
    <source>
        <dbReference type="Pfam" id="PF02770"/>
    </source>
</evidence>
<dbReference type="GO" id="GO:0003995">
    <property type="term" value="F:acyl-CoA dehydrogenase activity"/>
    <property type="evidence" value="ECO:0007669"/>
    <property type="project" value="TreeGrafter"/>
</dbReference>
<keyword evidence="5 7" id="KW-0274">FAD</keyword>